<sequence length="106" mass="12241">MHSAYSSSPYSLCATTLNTLLPQPLSSFCLMKKQVDCSKRVCGPPDQMFVEQGQCPDFARWRERMVQLNPQLGLQILITFQSREFAHLFPIIHHFPLHSLTFKFEP</sequence>
<dbReference type="Proteomes" id="UP001295794">
    <property type="component" value="Unassembled WGS sequence"/>
</dbReference>
<proteinExistence type="predicted"/>
<evidence type="ECO:0000313" key="2">
    <source>
        <dbReference type="Proteomes" id="UP001295794"/>
    </source>
</evidence>
<evidence type="ECO:0000313" key="1">
    <source>
        <dbReference type="EMBL" id="CAK5266313.1"/>
    </source>
</evidence>
<gene>
    <name evidence="1" type="ORF">MYCIT1_LOCUS8013</name>
</gene>
<reference evidence="1" key="1">
    <citation type="submission" date="2023-11" db="EMBL/GenBank/DDBJ databases">
        <authorList>
            <person name="De Vega J J."/>
            <person name="De Vega J J."/>
        </authorList>
    </citation>
    <scope>NUCLEOTIDE SEQUENCE</scope>
</reference>
<protein>
    <submittedName>
        <fullName evidence="1">Uncharacterized protein</fullName>
    </submittedName>
</protein>
<dbReference type="AlphaFoldDB" id="A0AAD2H1D9"/>
<keyword evidence="2" id="KW-1185">Reference proteome</keyword>
<comment type="caution">
    <text evidence="1">The sequence shown here is derived from an EMBL/GenBank/DDBJ whole genome shotgun (WGS) entry which is preliminary data.</text>
</comment>
<name>A0AAD2H1D9_9AGAR</name>
<dbReference type="EMBL" id="CAVNYO010000109">
    <property type="protein sequence ID" value="CAK5266313.1"/>
    <property type="molecule type" value="Genomic_DNA"/>
</dbReference>
<organism evidence="1 2">
    <name type="scientific">Mycena citricolor</name>
    <dbReference type="NCBI Taxonomy" id="2018698"/>
    <lineage>
        <taxon>Eukaryota</taxon>
        <taxon>Fungi</taxon>
        <taxon>Dikarya</taxon>
        <taxon>Basidiomycota</taxon>
        <taxon>Agaricomycotina</taxon>
        <taxon>Agaricomycetes</taxon>
        <taxon>Agaricomycetidae</taxon>
        <taxon>Agaricales</taxon>
        <taxon>Marasmiineae</taxon>
        <taxon>Mycenaceae</taxon>
        <taxon>Mycena</taxon>
    </lineage>
</organism>
<accession>A0AAD2H1D9</accession>